<evidence type="ECO:0000256" key="7">
    <source>
        <dbReference type="ARBA" id="ARBA00022618"/>
    </source>
</evidence>
<keyword evidence="13" id="KW-1185">Reference proteome</keyword>
<dbReference type="GO" id="GO:0007076">
    <property type="term" value="P:mitotic chromosome condensation"/>
    <property type="evidence" value="ECO:0007669"/>
    <property type="project" value="InterPro"/>
</dbReference>
<keyword evidence="10" id="KW-0131">Cell cycle</keyword>
<feature type="region of interest" description="Disordered" evidence="11">
    <location>
        <begin position="587"/>
        <end position="612"/>
    </location>
</feature>
<dbReference type="OrthoDB" id="362021at2759"/>
<feature type="compositionally biased region" description="Acidic residues" evidence="11">
    <location>
        <begin position="245"/>
        <end position="259"/>
    </location>
</feature>
<evidence type="ECO:0000313" key="12">
    <source>
        <dbReference type="EMBL" id="KAF9583624.1"/>
    </source>
</evidence>
<feature type="compositionally biased region" description="Basic and acidic residues" evidence="11">
    <location>
        <begin position="357"/>
        <end position="366"/>
    </location>
</feature>
<dbReference type="PANTHER" id="PTHR13108">
    <property type="entry name" value="CONDENSIN COMPLEX SUBUNIT 2"/>
    <property type="match status" value="1"/>
</dbReference>
<evidence type="ECO:0000256" key="9">
    <source>
        <dbReference type="ARBA" id="ARBA00023067"/>
    </source>
</evidence>
<evidence type="ECO:0000256" key="11">
    <source>
        <dbReference type="SAM" id="MobiDB-lite"/>
    </source>
</evidence>
<feature type="region of interest" description="Disordered" evidence="11">
    <location>
        <begin position="327"/>
        <end position="379"/>
    </location>
</feature>
<comment type="caution">
    <text evidence="12">The sequence shown here is derived from an EMBL/GenBank/DDBJ whole genome shotgun (WGS) entry which is preliminary data.</text>
</comment>
<dbReference type="Pfam" id="PF05786">
    <property type="entry name" value="Cnd2"/>
    <property type="match status" value="1"/>
</dbReference>
<evidence type="ECO:0000256" key="2">
    <source>
        <dbReference type="ARBA" id="ARBA00004496"/>
    </source>
</evidence>
<name>A0A9P6FYA0_9FUNG</name>
<evidence type="ECO:0000256" key="10">
    <source>
        <dbReference type="ARBA" id="ARBA00023306"/>
    </source>
</evidence>
<dbReference type="PANTHER" id="PTHR13108:SF9">
    <property type="entry name" value="CONDENSIN COMPLEX SUBUNIT 2"/>
    <property type="match status" value="1"/>
</dbReference>
<feature type="compositionally biased region" description="Low complexity" evidence="11">
    <location>
        <begin position="99"/>
        <end position="138"/>
    </location>
</feature>
<evidence type="ECO:0000256" key="3">
    <source>
        <dbReference type="ARBA" id="ARBA00009471"/>
    </source>
</evidence>
<dbReference type="EMBL" id="JAABOA010000644">
    <property type="protein sequence ID" value="KAF9583624.1"/>
    <property type="molecule type" value="Genomic_DNA"/>
</dbReference>
<keyword evidence="9" id="KW-0226">DNA condensation</keyword>
<feature type="region of interest" description="Disordered" evidence="11">
    <location>
        <begin position="1"/>
        <end position="138"/>
    </location>
</feature>
<comment type="similarity">
    <text evidence="3">Belongs to the CND2 (condensin subunit 2) family.</text>
</comment>
<keyword evidence="6" id="KW-0963">Cytoplasm</keyword>
<feature type="compositionally biased region" description="Basic and acidic residues" evidence="11">
    <location>
        <begin position="869"/>
        <end position="890"/>
    </location>
</feature>
<protein>
    <recommendedName>
        <fullName evidence="4">Condensin complex subunit 2</fullName>
    </recommendedName>
</protein>
<reference evidence="12" key="1">
    <citation type="journal article" date="2020" name="Fungal Divers.">
        <title>Resolving the Mortierellaceae phylogeny through synthesis of multi-gene phylogenetics and phylogenomics.</title>
        <authorList>
            <person name="Vandepol N."/>
            <person name="Liber J."/>
            <person name="Desiro A."/>
            <person name="Na H."/>
            <person name="Kennedy M."/>
            <person name="Barry K."/>
            <person name="Grigoriev I.V."/>
            <person name="Miller A.N."/>
            <person name="O'Donnell K."/>
            <person name="Stajich J.E."/>
            <person name="Bonito G."/>
        </authorList>
    </citation>
    <scope>NUCLEOTIDE SEQUENCE</scope>
    <source>
        <strain evidence="12">KOD1015</strain>
    </source>
</reference>
<keyword evidence="5" id="KW-0158">Chromosome</keyword>
<dbReference type="PIRSF" id="PIRSF017126">
    <property type="entry name" value="Condensin_H"/>
    <property type="match status" value="1"/>
</dbReference>
<feature type="compositionally biased region" description="Acidic residues" evidence="11">
    <location>
        <begin position="427"/>
        <end position="445"/>
    </location>
</feature>
<dbReference type="Proteomes" id="UP000780801">
    <property type="component" value="Unassembled WGS sequence"/>
</dbReference>
<feature type="compositionally biased region" description="Basic and acidic residues" evidence="11">
    <location>
        <begin position="507"/>
        <end position="516"/>
    </location>
</feature>
<feature type="compositionally biased region" description="Acidic residues" evidence="11">
    <location>
        <begin position="905"/>
        <end position="928"/>
    </location>
</feature>
<evidence type="ECO:0000256" key="4">
    <source>
        <dbReference type="ARBA" id="ARBA00016065"/>
    </source>
</evidence>
<dbReference type="InterPro" id="IPR022816">
    <property type="entry name" value="Condensin_barren_su2"/>
</dbReference>
<sequence length="989" mass="107240">MLGQQPSHPRKSLENLSTGAAGSNSSNSGTLASPQTSSFSRFQDIEVPLGGTTELNDDAKEKSLRRRSLLDERAARRRSLLSLTGPTGADDGENRRRSTNSSLSNLGQSSTTASSSAADGSGPQSDLSSSSSKLRPSGTSNLLGVVDSQAAPLPKLLKVSADSFEQWLKLATDNKINANNSWNFALIDYFHEMSLLREGDSINFQKASCTLDGCVKIYTSRVDSVATETTKLLGGLATSAKNPEEDGGAGADEDGDEEQDKPVKKKSSRSGNTLAKDFTVISLDKFNLEFSVDPLFKKTSADFDEGGARGLLLNHLNVDAEGKIIFDAGDARDEGDEDDESDESDDSEEEEDDEEDDHRRTRDATKKNPTKRSMHIESTTLDMQRLRSKFLPSLNQIFYQDICPSLKDFQLGSSEMDFSFLKRFQDDGDERDDAADDNDGDEDSMDYQGGDDMMDGPDGGNADFDADYSGGFGDEANIYGHDDDEDDGHAHGLGEATDKGATAATGADKDPNHVEDAFGDLDEKIAAQRSGAGPSAITTADLVETDDLMGKSNIDMYSYFDSALLRNWAGPEHWKLRRVPREKPNATALAGATPGADGTQPTGDDEAPKKKGGKVPFVIDFVNSEEVDEDDLFAPADPASLKFSASTEAENHKSKHLLPDDVHFSSKQLLRMFTKTTPVYKSMRKQQLGSFQQNQGQDPGKSCYLDLTYPDEQFWASHANDANNDNDVAALTDQLDQTQIYNDYIEDDEDEYGQTSYGPGVSDDPGADMALLGPGAGGMGLGSAGGMMGTGMMGAQGGLGGLYGFYGGIFDGTGDGNDYASQLVSQPKRVKAAAINFSKTAKKVDVKRLKDNIWKEMTLQALKRQPATSRDDSDSSERGGRNSKKQKADPDGDEDLESTELPQGGEDEEVEEDKEDKDEDEDEDEDEDYVKKELRFSEVIGGLGKMYPEHKLRDISVPFCFISLLHLANEKNLAIVGSEAMSDLTIRMP</sequence>
<dbReference type="AlphaFoldDB" id="A0A9P6FYA0"/>
<feature type="region of interest" description="Disordered" evidence="11">
    <location>
        <begin position="427"/>
        <end position="516"/>
    </location>
</feature>
<feature type="compositionally biased region" description="Acidic residues" evidence="11">
    <location>
        <begin position="333"/>
        <end position="356"/>
    </location>
</feature>
<proteinExistence type="inferred from homology"/>
<evidence type="ECO:0000256" key="5">
    <source>
        <dbReference type="ARBA" id="ARBA00022454"/>
    </source>
</evidence>
<evidence type="ECO:0000313" key="13">
    <source>
        <dbReference type="Proteomes" id="UP000780801"/>
    </source>
</evidence>
<feature type="region of interest" description="Disordered" evidence="11">
    <location>
        <begin position="860"/>
        <end position="931"/>
    </location>
</feature>
<keyword evidence="8" id="KW-0498">Mitosis</keyword>
<feature type="region of interest" description="Disordered" evidence="11">
    <location>
        <begin position="236"/>
        <end position="270"/>
    </location>
</feature>
<organism evidence="12 13">
    <name type="scientific">Lunasporangiospora selenospora</name>
    <dbReference type="NCBI Taxonomy" id="979761"/>
    <lineage>
        <taxon>Eukaryota</taxon>
        <taxon>Fungi</taxon>
        <taxon>Fungi incertae sedis</taxon>
        <taxon>Mucoromycota</taxon>
        <taxon>Mortierellomycotina</taxon>
        <taxon>Mortierellomycetes</taxon>
        <taxon>Mortierellales</taxon>
        <taxon>Mortierellaceae</taxon>
        <taxon>Lunasporangiospora</taxon>
    </lineage>
</organism>
<evidence type="ECO:0000256" key="8">
    <source>
        <dbReference type="ARBA" id="ARBA00022776"/>
    </source>
</evidence>
<accession>A0A9P6FYA0</accession>
<dbReference type="GO" id="GO:0003682">
    <property type="term" value="F:chromatin binding"/>
    <property type="evidence" value="ECO:0007669"/>
    <property type="project" value="TreeGrafter"/>
</dbReference>
<keyword evidence="7" id="KW-0132">Cell division</keyword>
<feature type="compositionally biased region" description="Basic and acidic residues" evidence="11">
    <location>
        <begin position="488"/>
        <end position="498"/>
    </location>
</feature>
<dbReference type="GO" id="GO:0000796">
    <property type="term" value="C:condensin complex"/>
    <property type="evidence" value="ECO:0007669"/>
    <property type="project" value="InterPro"/>
</dbReference>
<feature type="compositionally biased region" description="Low complexity" evidence="11">
    <location>
        <begin position="15"/>
        <end position="33"/>
    </location>
</feature>
<gene>
    <name evidence="12" type="ORF">BGW38_009010</name>
</gene>
<comment type="subcellular location">
    <subcellularLocation>
        <location evidence="1">Chromosome</location>
    </subcellularLocation>
    <subcellularLocation>
        <location evidence="2">Cytoplasm</location>
    </subcellularLocation>
</comment>
<feature type="compositionally biased region" description="Basic and acidic residues" evidence="11">
    <location>
        <begin position="57"/>
        <end position="74"/>
    </location>
</feature>
<dbReference type="GO" id="GO:0005737">
    <property type="term" value="C:cytoplasm"/>
    <property type="evidence" value="ECO:0007669"/>
    <property type="project" value="UniProtKB-SubCell"/>
</dbReference>
<dbReference type="GO" id="GO:0051301">
    <property type="term" value="P:cell division"/>
    <property type="evidence" value="ECO:0007669"/>
    <property type="project" value="UniProtKB-KW"/>
</dbReference>
<evidence type="ECO:0000256" key="6">
    <source>
        <dbReference type="ARBA" id="ARBA00022490"/>
    </source>
</evidence>
<evidence type="ECO:0000256" key="1">
    <source>
        <dbReference type="ARBA" id="ARBA00004286"/>
    </source>
</evidence>